<sequence>MATPVVPLVVMPLIEKKRKLTPGVALEDDEEITHLVHKLEEALSDIKYYPFSSATDVAMKKAGIVRTPHSSPLEHYKLTDPVTFAKHAARYRVMCAESAFLSADNFYAVYDAIVRHVSLNTEAGSRMLIDAFLLRVAAMVDNGHLLVFPEYVVPMIELCGPGDKFHVGGKLDYLLVLLLEEEKDSAAPLLKEPTTLEPDSTGFAIVEAKLPAYPTLSDALPQALLEVAAFAKKYKKQLMNGVITNGHRWMFFSFTPGADSVGGTFCRPLPLEASSPEERAVITGILKDMIDGAWTVVKLPIAPPAQGIAVPTQ</sequence>
<dbReference type="AlphaFoldDB" id="A0A5C2RWD5"/>
<gene>
    <name evidence="1" type="ORF">L227DRAFT_656912</name>
</gene>
<dbReference type="Proteomes" id="UP000313359">
    <property type="component" value="Unassembled WGS sequence"/>
</dbReference>
<accession>A0A5C2RWD5</accession>
<dbReference type="OrthoDB" id="2754352at2759"/>
<proteinExistence type="predicted"/>
<name>A0A5C2RWD5_9APHY</name>
<reference evidence="1" key="1">
    <citation type="journal article" date="2018" name="Genome Biol. Evol.">
        <title>Genomics and development of Lentinus tigrinus, a white-rot wood-decaying mushroom with dimorphic fruiting bodies.</title>
        <authorList>
            <person name="Wu B."/>
            <person name="Xu Z."/>
            <person name="Knudson A."/>
            <person name="Carlson A."/>
            <person name="Chen N."/>
            <person name="Kovaka S."/>
            <person name="LaButti K."/>
            <person name="Lipzen A."/>
            <person name="Pennachio C."/>
            <person name="Riley R."/>
            <person name="Schakwitz W."/>
            <person name="Umezawa K."/>
            <person name="Ohm R.A."/>
            <person name="Grigoriev I.V."/>
            <person name="Nagy L.G."/>
            <person name="Gibbons J."/>
            <person name="Hibbett D."/>
        </authorList>
    </citation>
    <scope>NUCLEOTIDE SEQUENCE [LARGE SCALE GENOMIC DNA]</scope>
    <source>
        <strain evidence="1">ALCF2SS1-6</strain>
    </source>
</reference>
<organism evidence="1 2">
    <name type="scientific">Lentinus tigrinus ALCF2SS1-6</name>
    <dbReference type="NCBI Taxonomy" id="1328759"/>
    <lineage>
        <taxon>Eukaryota</taxon>
        <taxon>Fungi</taxon>
        <taxon>Dikarya</taxon>
        <taxon>Basidiomycota</taxon>
        <taxon>Agaricomycotina</taxon>
        <taxon>Agaricomycetes</taxon>
        <taxon>Polyporales</taxon>
        <taxon>Polyporaceae</taxon>
        <taxon>Lentinus</taxon>
    </lineage>
</organism>
<evidence type="ECO:0000313" key="1">
    <source>
        <dbReference type="EMBL" id="RPD55469.1"/>
    </source>
</evidence>
<dbReference type="EMBL" id="ML122295">
    <property type="protein sequence ID" value="RPD55469.1"/>
    <property type="molecule type" value="Genomic_DNA"/>
</dbReference>
<evidence type="ECO:0000313" key="2">
    <source>
        <dbReference type="Proteomes" id="UP000313359"/>
    </source>
</evidence>
<keyword evidence="2" id="KW-1185">Reference proteome</keyword>
<protein>
    <submittedName>
        <fullName evidence="1">Uncharacterized protein</fullName>
    </submittedName>
</protein>